<reference evidence="9 10" key="1">
    <citation type="journal article" date="2013" name="Genome Announc.">
        <title>Draft Genome Sequence of the Cellulolytic, Mesophilic, Anaerobic Bacterium Clostridium termitidis Strain CT1112 (DSM 5398).</title>
        <authorList>
            <person name="Lal S."/>
            <person name="Ramachandran U."/>
            <person name="Zhang X."/>
            <person name="Munir R."/>
            <person name="Sparling R."/>
            <person name="Levin D.B."/>
        </authorList>
    </citation>
    <scope>NUCLEOTIDE SEQUENCE [LARGE SCALE GENOMIC DNA]</scope>
    <source>
        <strain evidence="9 10">CT1112</strain>
    </source>
</reference>
<comment type="subcellular location">
    <subcellularLocation>
        <location evidence="1 7">Cell membrane</location>
        <topology evidence="1 7">Multi-pass membrane protein</topology>
    </subcellularLocation>
</comment>
<feature type="transmembrane region" description="Helical" evidence="7">
    <location>
        <begin position="198"/>
        <end position="222"/>
    </location>
</feature>
<dbReference type="PANTHER" id="PTHR30193">
    <property type="entry name" value="ABC TRANSPORTER PERMEASE PROTEIN"/>
    <property type="match status" value="1"/>
</dbReference>
<evidence type="ECO:0000256" key="3">
    <source>
        <dbReference type="ARBA" id="ARBA00022475"/>
    </source>
</evidence>
<evidence type="ECO:0000259" key="8">
    <source>
        <dbReference type="PROSITE" id="PS50928"/>
    </source>
</evidence>
<feature type="domain" description="ABC transmembrane type-1" evidence="8">
    <location>
        <begin position="67"/>
        <end position="278"/>
    </location>
</feature>
<comment type="similarity">
    <text evidence="7">Belongs to the binding-protein-dependent transport system permease family.</text>
</comment>
<dbReference type="InterPro" id="IPR035906">
    <property type="entry name" value="MetI-like_sf"/>
</dbReference>
<feature type="transmembrane region" description="Helical" evidence="7">
    <location>
        <begin position="67"/>
        <end position="92"/>
    </location>
</feature>
<dbReference type="Pfam" id="PF00528">
    <property type="entry name" value="BPD_transp_1"/>
    <property type="match status" value="1"/>
</dbReference>
<keyword evidence="2 7" id="KW-0813">Transport</keyword>
<evidence type="ECO:0000256" key="7">
    <source>
        <dbReference type="RuleBase" id="RU363032"/>
    </source>
</evidence>
<evidence type="ECO:0000313" key="10">
    <source>
        <dbReference type="Proteomes" id="UP000014155"/>
    </source>
</evidence>
<dbReference type="GO" id="GO:0005886">
    <property type="term" value="C:plasma membrane"/>
    <property type="evidence" value="ECO:0007669"/>
    <property type="project" value="UniProtKB-SubCell"/>
</dbReference>
<feature type="transmembrane region" description="Helical" evidence="7">
    <location>
        <begin position="7"/>
        <end position="26"/>
    </location>
</feature>
<feature type="transmembrane region" description="Helical" evidence="7">
    <location>
        <begin position="104"/>
        <end position="125"/>
    </location>
</feature>
<keyword evidence="5 7" id="KW-1133">Transmembrane helix</keyword>
<dbReference type="PATRIC" id="fig|1195236.3.peg.3666"/>
<sequence length="289" mass="32683">MVLKSKKYIFIFLFPAMLLITIFLYYPLGKTVQYSFTDYSEWSPVFNYIGWENFHRLFTDSIIGKSLINTLILLVGCVVVEVGVALILAVLVDSIKRGFRFFRMVFFFPVVISGSAIGLMFYLAFQYDYGLMNNIIAVFGMEKINWITENSAMYLVLIPVLWQYVGFYFVIFLTAIANVPADIYESAELDGITGFKKTIYITIPMIQEVIVTSLGLVIAGSLKVFDIVFVMTNGGPLDASQLLSTYQYQQAFVYNNQGYGSAISVLIITLGLIIYIVTNKLAQQKEGLY</sequence>
<accession>S0FGY5</accession>
<dbReference type="InterPro" id="IPR051393">
    <property type="entry name" value="ABC_transporter_permease"/>
</dbReference>
<protein>
    <submittedName>
        <fullName evidence="9">ABC transporter, permease protein</fullName>
    </submittedName>
</protein>
<dbReference type="AlphaFoldDB" id="S0FGY5"/>
<organism evidence="9 10">
    <name type="scientific">Ruminiclostridium cellobioparum subsp. termitidis CT1112</name>
    <dbReference type="NCBI Taxonomy" id="1195236"/>
    <lineage>
        <taxon>Bacteria</taxon>
        <taxon>Bacillati</taxon>
        <taxon>Bacillota</taxon>
        <taxon>Clostridia</taxon>
        <taxon>Eubacteriales</taxon>
        <taxon>Oscillospiraceae</taxon>
        <taxon>Ruminiclostridium</taxon>
    </lineage>
</organism>
<evidence type="ECO:0000256" key="5">
    <source>
        <dbReference type="ARBA" id="ARBA00022989"/>
    </source>
</evidence>
<dbReference type="PANTHER" id="PTHR30193:SF37">
    <property type="entry name" value="INNER MEMBRANE ABC TRANSPORTER PERMEASE PROTEIN YCJO"/>
    <property type="match status" value="1"/>
</dbReference>
<dbReference type="STRING" id="1195236.CTER_3442"/>
<dbReference type="Gene3D" id="1.10.3720.10">
    <property type="entry name" value="MetI-like"/>
    <property type="match status" value="1"/>
</dbReference>
<evidence type="ECO:0000313" key="9">
    <source>
        <dbReference type="EMBL" id="EMS70860.1"/>
    </source>
</evidence>
<feature type="transmembrane region" description="Helical" evidence="7">
    <location>
        <begin position="258"/>
        <end position="277"/>
    </location>
</feature>
<keyword evidence="10" id="KW-1185">Reference proteome</keyword>
<keyword evidence="3" id="KW-1003">Cell membrane</keyword>
<dbReference type="SUPFAM" id="SSF160964">
    <property type="entry name" value="MalF N-terminal region-like"/>
    <property type="match status" value="1"/>
</dbReference>
<evidence type="ECO:0000256" key="6">
    <source>
        <dbReference type="ARBA" id="ARBA00023136"/>
    </source>
</evidence>
<dbReference type="CDD" id="cd06261">
    <property type="entry name" value="TM_PBP2"/>
    <property type="match status" value="1"/>
</dbReference>
<dbReference type="Proteomes" id="UP000014155">
    <property type="component" value="Unassembled WGS sequence"/>
</dbReference>
<dbReference type="InterPro" id="IPR000515">
    <property type="entry name" value="MetI-like"/>
</dbReference>
<name>S0FGY5_RUMCE</name>
<proteinExistence type="inferred from homology"/>
<evidence type="ECO:0000256" key="4">
    <source>
        <dbReference type="ARBA" id="ARBA00022692"/>
    </source>
</evidence>
<dbReference type="PROSITE" id="PS50928">
    <property type="entry name" value="ABC_TM1"/>
    <property type="match status" value="1"/>
</dbReference>
<evidence type="ECO:0000256" key="1">
    <source>
        <dbReference type="ARBA" id="ARBA00004651"/>
    </source>
</evidence>
<evidence type="ECO:0000256" key="2">
    <source>
        <dbReference type="ARBA" id="ARBA00022448"/>
    </source>
</evidence>
<dbReference type="eggNOG" id="COG1175">
    <property type="taxonomic scope" value="Bacteria"/>
</dbReference>
<comment type="caution">
    <text evidence="9">The sequence shown here is derived from an EMBL/GenBank/DDBJ whole genome shotgun (WGS) entry which is preliminary data.</text>
</comment>
<feature type="transmembrane region" description="Helical" evidence="7">
    <location>
        <begin position="152"/>
        <end position="177"/>
    </location>
</feature>
<keyword evidence="6 7" id="KW-0472">Membrane</keyword>
<dbReference type="RefSeq" id="WP_004627725.1">
    <property type="nucleotide sequence ID" value="NZ_AORV01000046.1"/>
</dbReference>
<dbReference type="EMBL" id="AORV01000046">
    <property type="protein sequence ID" value="EMS70860.1"/>
    <property type="molecule type" value="Genomic_DNA"/>
</dbReference>
<dbReference type="SUPFAM" id="SSF161098">
    <property type="entry name" value="MetI-like"/>
    <property type="match status" value="1"/>
</dbReference>
<keyword evidence="4 7" id="KW-0812">Transmembrane</keyword>
<gene>
    <name evidence="9" type="ORF">CTER_3442</name>
</gene>
<dbReference type="GO" id="GO:0055085">
    <property type="term" value="P:transmembrane transport"/>
    <property type="evidence" value="ECO:0007669"/>
    <property type="project" value="InterPro"/>
</dbReference>